<dbReference type="RefSeq" id="WP_168882799.1">
    <property type="nucleotide sequence ID" value="NZ_JABAIL010000003.1"/>
</dbReference>
<feature type="modified residue" description="4-aspartylphosphate" evidence="1">
    <location>
        <position position="56"/>
    </location>
</feature>
<dbReference type="PROSITE" id="PS50110">
    <property type="entry name" value="RESPONSE_REGULATORY"/>
    <property type="match status" value="1"/>
</dbReference>
<protein>
    <submittedName>
        <fullName evidence="4">Response regulator transcription factor</fullName>
    </submittedName>
</protein>
<evidence type="ECO:0000313" key="5">
    <source>
        <dbReference type="Proteomes" id="UP000585050"/>
    </source>
</evidence>
<dbReference type="Pfam" id="PF00072">
    <property type="entry name" value="Response_reg"/>
    <property type="match status" value="1"/>
</dbReference>
<dbReference type="Pfam" id="PF04397">
    <property type="entry name" value="LytTR"/>
    <property type="match status" value="1"/>
</dbReference>
<dbReference type="Gene3D" id="2.40.50.1020">
    <property type="entry name" value="LytTr DNA-binding domain"/>
    <property type="match status" value="1"/>
</dbReference>
<dbReference type="InterPro" id="IPR001789">
    <property type="entry name" value="Sig_transdc_resp-reg_receiver"/>
</dbReference>
<keyword evidence="5" id="KW-1185">Reference proteome</keyword>
<dbReference type="AlphaFoldDB" id="A0A7X8SKU1"/>
<gene>
    <name evidence="4" type="ORF">HGP29_12785</name>
</gene>
<organism evidence="4 5">
    <name type="scientific">Flammeovirga agarivorans</name>
    <dbReference type="NCBI Taxonomy" id="2726742"/>
    <lineage>
        <taxon>Bacteria</taxon>
        <taxon>Pseudomonadati</taxon>
        <taxon>Bacteroidota</taxon>
        <taxon>Cytophagia</taxon>
        <taxon>Cytophagales</taxon>
        <taxon>Flammeovirgaceae</taxon>
        <taxon>Flammeovirga</taxon>
    </lineage>
</organism>
<feature type="domain" description="HTH LytTR-type" evidence="3">
    <location>
        <begin position="145"/>
        <end position="252"/>
    </location>
</feature>
<dbReference type="PANTHER" id="PTHR37299">
    <property type="entry name" value="TRANSCRIPTIONAL REGULATOR-RELATED"/>
    <property type="match status" value="1"/>
</dbReference>
<dbReference type="FunFam" id="3.40.50.2300:FF:000361">
    <property type="entry name" value="Two-component system response regulator"/>
    <property type="match status" value="1"/>
</dbReference>
<dbReference type="PROSITE" id="PS50930">
    <property type="entry name" value="HTH_LYTTR"/>
    <property type="match status" value="1"/>
</dbReference>
<dbReference type="GO" id="GO:0003677">
    <property type="term" value="F:DNA binding"/>
    <property type="evidence" value="ECO:0007669"/>
    <property type="project" value="InterPro"/>
</dbReference>
<sequence>MKALIIEDEKPAQGKLLRQLNKTPYDIEVVKYIDNVSSSVKWLSQHQSDIDLIFMDIHLTDGIAFDILKEVQVVKPIIFTTAYDEYALDAFKANSIDYLLKPVDFEALTKAIQKLEVLQMQNISETKSQLDNLLESYNQKYKERFMVRVGDAIKSITVDQIIAFVADGRHTFIYTQDNRRYVVDFKMEELTDILDPEKFFRTNRSFIVQKAHIKTVEKYTNSRLLLHLVLELPKEVIVGREKVKDFKNWFDN</sequence>
<keyword evidence="1" id="KW-0597">Phosphoprotein</keyword>
<name>A0A7X8SKU1_9BACT</name>
<comment type="caution">
    <text evidence="4">The sequence shown here is derived from an EMBL/GenBank/DDBJ whole genome shotgun (WGS) entry which is preliminary data.</text>
</comment>
<dbReference type="SMART" id="SM00448">
    <property type="entry name" value="REC"/>
    <property type="match status" value="1"/>
</dbReference>
<reference evidence="4 5" key="1">
    <citation type="submission" date="2020-04" db="EMBL/GenBank/DDBJ databases">
        <title>Flammeovirga sp. SR4, a novel species isolated from seawater.</title>
        <authorList>
            <person name="Wang X."/>
        </authorList>
    </citation>
    <scope>NUCLEOTIDE SEQUENCE [LARGE SCALE GENOMIC DNA]</scope>
    <source>
        <strain evidence="4 5">SR4</strain>
    </source>
</reference>
<accession>A0A7X8SKU1</accession>
<dbReference type="SMART" id="SM00850">
    <property type="entry name" value="LytTR"/>
    <property type="match status" value="1"/>
</dbReference>
<dbReference type="InterPro" id="IPR011006">
    <property type="entry name" value="CheY-like_superfamily"/>
</dbReference>
<dbReference type="Gene3D" id="3.40.50.2300">
    <property type="match status" value="1"/>
</dbReference>
<evidence type="ECO:0000259" key="3">
    <source>
        <dbReference type="PROSITE" id="PS50930"/>
    </source>
</evidence>
<feature type="domain" description="Response regulatory" evidence="2">
    <location>
        <begin position="2"/>
        <end position="116"/>
    </location>
</feature>
<dbReference type="PANTHER" id="PTHR37299:SF1">
    <property type="entry name" value="STAGE 0 SPORULATION PROTEIN A HOMOLOG"/>
    <property type="match status" value="1"/>
</dbReference>
<evidence type="ECO:0000259" key="2">
    <source>
        <dbReference type="PROSITE" id="PS50110"/>
    </source>
</evidence>
<dbReference type="EMBL" id="JABAIL010000003">
    <property type="protein sequence ID" value="NLR92094.1"/>
    <property type="molecule type" value="Genomic_DNA"/>
</dbReference>
<dbReference type="Proteomes" id="UP000585050">
    <property type="component" value="Unassembled WGS sequence"/>
</dbReference>
<dbReference type="GO" id="GO:0000156">
    <property type="term" value="F:phosphorelay response regulator activity"/>
    <property type="evidence" value="ECO:0007669"/>
    <property type="project" value="InterPro"/>
</dbReference>
<proteinExistence type="predicted"/>
<dbReference type="InterPro" id="IPR007492">
    <property type="entry name" value="LytTR_DNA-bd_dom"/>
</dbReference>
<evidence type="ECO:0000313" key="4">
    <source>
        <dbReference type="EMBL" id="NLR92094.1"/>
    </source>
</evidence>
<evidence type="ECO:0000256" key="1">
    <source>
        <dbReference type="PROSITE-ProRule" id="PRU00169"/>
    </source>
</evidence>
<dbReference type="SUPFAM" id="SSF52172">
    <property type="entry name" value="CheY-like"/>
    <property type="match status" value="1"/>
</dbReference>
<dbReference type="InterPro" id="IPR046947">
    <property type="entry name" value="LytR-like"/>
</dbReference>